<keyword evidence="3" id="KW-1185">Reference proteome</keyword>
<organism evidence="2 3">
    <name type="scientific">Dissophora globulifera</name>
    <dbReference type="NCBI Taxonomy" id="979702"/>
    <lineage>
        <taxon>Eukaryota</taxon>
        <taxon>Fungi</taxon>
        <taxon>Fungi incertae sedis</taxon>
        <taxon>Mucoromycota</taxon>
        <taxon>Mortierellomycotina</taxon>
        <taxon>Mortierellomycetes</taxon>
        <taxon>Mortierellales</taxon>
        <taxon>Mortierellaceae</taxon>
        <taxon>Dissophora</taxon>
    </lineage>
</organism>
<dbReference type="EMBL" id="JAAAIP010001057">
    <property type="protein sequence ID" value="KAG0310496.1"/>
    <property type="molecule type" value="Genomic_DNA"/>
</dbReference>
<feature type="compositionally biased region" description="Low complexity" evidence="1">
    <location>
        <begin position="171"/>
        <end position="180"/>
    </location>
</feature>
<evidence type="ECO:0000313" key="2">
    <source>
        <dbReference type="EMBL" id="KAG0310496.1"/>
    </source>
</evidence>
<gene>
    <name evidence="2" type="ORF">BGZ99_000339</name>
</gene>
<dbReference type="Proteomes" id="UP000738325">
    <property type="component" value="Unassembled WGS sequence"/>
</dbReference>
<dbReference type="AlphaFoldDB" id="A0A9P6R1E9"/>
<feature type="region of interest" description="Disordered" evidence="1">
    <location>
        <begin position="165"/>
        <end position="233"/>
    </location>
</feature>
<evidence type="ECO:0000256" key="1">
    <source>
        <dbReference type="SAM" id="MobiDB-lite"/>
    </source>
</evidence>
<comment type="caution">
    <text evidence="2">The sequence shown here is derived from an EMBL/GenBank/DDBJ whole genome shotgun (WGS) entry which is preliminary data.</text>
</comment>
<protein>
    <submittedName>
        <fullName evidence="2">Uncharacterized protein</fullName>
    </submittedName>
</protein>
<dbReference type="OrthoDB" id="2333384at2759"/>
<sequence length="294" mass="31858">MSAEDSPHGHLAMDTDTHAAENAFPEQTPSYYCDPLSPHANGPATARPHSRDLEPPYRAMRSHDMVVLPPCHHAFTTPSGLTATLLLDNDTVEIYDRSTDAFQYSLKGSINLDWTNDSELLLRDARIDFMGYADTAVLRYEAGAGGIPLTTEAPVHHTHDFVATPMVLGNPSSSRPSSSRETTFTTLPPEATIAGDSTDTAGSDSTPESESAAAAAASTTSRHHDSLPIDLTLPGHLPDSTNLQIGKIRYELQVSLEVTFAQGTSDAVSEQFILRRPVLIHRIVYPSSQLLPRM</sequence>
<accession>A0A9P6R1E9</accession>
<proteinExistence type="predicted"/>
<name>A0A9P6R1E9_9FUNG</name>
<evidence type="ECO:0000313" key="3">
    <source>
        <dbReference type="Proteomes" id="UP000738325"/>
    </source>
</evidence>
<feature type="non-terminal residue" evidence="2">
    <location>
        <position position="1"/>
    </location>
</feature>
<reference evidence="2" key="1">
    <citation type="journal article" date="2020" name="Fungal Divers.">
        <title>Resolving the Mortierellaceae phylogeny through synthesis of multi-gene phylogenetics and phylogenomics.</title>
        <authorList>
            <person name="Vandepol N."/>
            <person name="Liber J."/>
            <person name="Desiro A."/>
            <person name="Na H."/>
            <person name="Kennedy M."/>
            <person name="Barry K."/>
            <person name="Grigoriev I.V."/>
            <person name="Miller A.N."/>
            <person name="O'Donnell K."/>
            <person name="Stajich J.E."/>
            <person name="Bonito G."/>
        </authorList>
    </citation>
    <scope>NUCLEOTIDE SEQUENCE</scope>
    <source>
        <strain evidence="2">REB-010B</strain>
    </source>
</reference>
<feature type="compositionally biased region" description="Low complexity" evidence="1">
    <location>
        <begin position="203"/>
        <end position="220"/>
    </location>
</feature>